<protein>
    <submittedName>
        <fullName evidence="2">Uncharacterized protein</fullName>
    </submittedName>
</protein>
<evidence type="ECO:0000313" key="2">
    <source>
        <dbReference type="EMBL" id="MBL6080873.1"/>
    </source>
</evidence>
<sequence>MRIPLILALSLLAACTPHKDRPGGLIRNEAAPANTGLLRPEAGVDPGIRAPLPNRSPTTTPVIPPNPSIQAR</sequence>
<dbReference type="RefSeq" id="WP_202834099.1">
    <property type="nucleotide sequence ID" value="NZ_JAETWB010000018.1"/>
</dbReference>
<evidence type="ECO:0000313" key="3">
    <source>
        <dbReference type="Proteomes" id="UP000660885"/>
    </source>
</evidence>
<gene>
    <name evidence="2" type="ORF">JMJ56_22935</name>
</gene>
<dbReference type="PROSITE" id="PS51257">
    <property type="entry name" value="PROKAR_LIPOPROTEIN"/>
    <property type="match status" value="1"/>
</dbReference>
<evidence type="ECO:0000256" key="1">
    <source>
        <dbReference type="SAM" id="MobiDB-lite"/>
    </source>
</evidence>
<comment type="caution">
    <text evidence="2">The sequence shown here is derived from an EMBL/GenBank/DDBJ whole genome shotgun (WGS) entry which is preliminary data.</text>
</comment>
<organism evidence="2 3">
    <name type="scientific">Belnapia arida</name>
    <dbReference type="NCBI Taxonomy" id="2804533"/>
    <lineage>
        <taxon>Bacteria</taxon>
        <taxon>Pseudomonadati</taxon>
        <taxon>Pseudomonadota</taxon>
        <taxon>Alphaproteobacteria</taxon>
        <taxon>Acetobacterales</taxon>
        <taxon>Roseomonadaceae</taxon>
        <taxon>Belnapia</taxon>
    </lineage>
</organism>
<feature type="region of interest" description="Disordered" evidence="1">
    <location>
        <begin position="19"/>
        <end position="72"/>
    </location>
</feature>
<name>A0ABS1U869_9PROT</name>
<feature type="compositionally biased region" description="Pro residues" evidence="1">
    <location>
        <begin position="62"/>
        <end position="72"/>
    </location>
</feature>
<dbReference type="Proteomes" id="UP000660885">
    <property type="component" value="Unassembled WGS sequence"/>
</dbReference>
<proteinExistence type="predicted"/>
<dbReference type="EMBL" id="JAETWB010000018">
    <property type="protein sequence ID" value="MBL6080873.1"/>
    <property type="molecule type" value="Genomic_DNA"/>
</dbReference>
<reference evidence="2 3" key="1">
    <citation type="submission" date="2021-01" db="EMBL/GenBank/DDBJ databases">
        <title>Belnapia mucosa sp. nov. and Belnapia arida sp. nov., isolated from the Tabernas Desert (Almeria, Spain).</title>
        <authorList>
            <person name="Molina-Menor E."/>
            <person name="Vidal-Verdu A."/>
            <person name="Calonge A."/>
            <person name="Satari L."/>
            <person name="Pereto J."/>
            <person name="Porcar M."/>
        </authorList>
    </citation>
    <scope>NUCLEOTIDE SEQUENCE [LARGE SCALE GENOMIC DNA]</scope>
    <source>
        <strain evidence="2 3">T18</strain>
    </source>
</reference>
<keyword evidence="3" id="KW-1185">Reference proteome</keyword>
<accession>A0ABS1U869</accession>